<accession>A0ACC2NQM9</accession>
<organism evidence="1 2">
    <name type="scientific">Eretmocerus hayati</name>
    <dbReference type="NCBI Taxonomy" id="131215"/>
    <lineage>
        <taxon>Eukaryota</taxon>
        <taxon>Metazoa</taxon>
        <taxon>Ecdysozoa</taxon>
        <taxon>Arthropoda</taxon>
        <taxon>Hexapoda</taxon>
        <taxon>Insecta</taxon>
        <taxon>Pterygota</taxon>
        <taxon>Neoptera</taxon>
        <taxon>Endopterygota</taxon>
        <taxon>Hymenoptera</taxon>
        <taxon>Apocrita</taxon>
        <taxon>Proctotrupomorpha</taxon>
        <taxon>Chalcidoidea</taxon>
        <taxon>Aphelinidae</taxon>
        <taxon>Aphelininae</taxon>
        <taxon>Eretmocerus</taxon>
    </lineage>
</organism>
<evidence type="ECO:0000313" key="1">
    <source>
        <dbReference type="EMBL" id="KAJ8673412.1"/>
    </source>
</evidence>
<protein>
    <submittedName>
        <fullName evidence="1">Uncharacterized protein</fullName>
    </submittedName>
</protein>
<gene>
    <name evidence="1" type="ORF">QAD02_004674</name>
</gene>
<feature type="non-terminal residue" evidence="1">
    <location>
        <position position="1"/>
    </location>
</feature>
<reference evidence="1" key="1">
    <citation type="submission" date="2023-04" db="EMBL/GenBank/DDBJ databases">
        <title>A chromosome-level genome assembly of the parasitoid wasp Eretmocerus hayati.</title>
        <authorList>
            <person name="Zhong Y."/>
            <person name="Liu S."/>
            <person name="Liu Y."/>
        </authorList>
    </citation>
    <scope>NUCLEOTIDE SEQUENCE</scope>
    <source>
        <strain evidence="1">ZJU_SS_LIU_2023</strain>
    </source>
</reference>
<proteinExistence type="predicted"/>
<dbReference type="Proteomes" id="UP001239111">
    <property type="component" value="Chromosome 3"/>
</dbReference>
<sequence>TEGYRSFIDPNDFKLLIEGGESIELACTRIGSGDDFDSKSYAARLILQNDPEFRIEYPSLVSIDDGWYGCADARADFWVGNSGDPIVGWIYIKAQIRPKIYSRSEARDIHCAKSSAISPPSFMQDVKAREILPDWAFDSKISSILKYAPTAEFHQTVCAISFGGPLYYLFSFMRLPRRASIMLDNYAAGFSLGSVMHVKCAITIGLTDGFAFDWSSPRNLSSQNILPPVRKKTFSTENNEVEVFSELVREDTTIDDRGEYICRVKIQNISYETKAYIDVYDGKPYLQVTSFNESLIVHQGESVEFTASVSGTPIPTINWYEPDDTRIRSNSKFHIRNFSTKTTLNITNVTVQDAGNYYLQNIFSFENVDNLHDMHGDKNDEDNNNLRGLRVPRLIRDLQSPFEKYRENEFIDRFRFSKSVVMHYILPLIRHALAHDSNRGLPVPPEIQLTVGLSYYASNDFQRVDGDLFGLSQRTVSICIKKVSFALADLMNQFVQLPLAAEEQATNAQLFHLVAGMRSIWASIDGCLVKISCPGVAIGEIFRCRKGYYAINVMAAVDARGRFVRMDVRHPGSVHDQTCFDRSALKMISERRNIVKGILLGDPGYACERYLFTPIPTPSNQAHEAFNESLITTRSFIERVFGRWKKKFPCLQGVLRTMLDTSIATICATAVLWNIHVNLNRPTRWDLDNMDIYRDEAFAEPPAPGMNGFDYRNYYAMRYFS</sequence>
<name>A0ACC2NQM9_9HYME</name>
<comment type="caution">
    <text evidence="1">The sequence shown here is derived from an EMBL/GenBank/DDBJ whole genome shotgun (WGS) entry which is preliminary data.</text>
</comment>
<keyword evidence="2" id="KW-1185">Reference proteome</keyword>
<evidence type="ECO:0000313" key="2">
    <source>
        <dbReference type="Proteomes" id="UP001239111"/>
    </source>
</evidence>
<dbReference type="EMBL" id="CM056743">
    <property type="protein sequence ID" value="KAJ8673412.1"/>
    <property type="molecule type" value="Genomic_DNA"/>
</dbReference>